<keyword evidence="1" id="KW-0812">Transmembrane</keyword>
<reference evidence="2 3" key="1">
    <citation type="submission" date="2014-05" db="EMBL/GenBank/DDBJ databases">
        <title>Draft genome sequence of a rare smut relative, Tilletiaria anomala UBC 951.</title>
        <authorList>
            <consortium name="DOE Joint Genome Institute"/>
            <person name="Toome M."/>
            <person name="Kuo A."/>
            <person name="Henrissat B."/>
            <person name="Lipzen A."/>
            <person name="Tritt A."/>
            <person name="Yoshinaga Y."/>
            <person name="Zane M."/>
            <person name="Barry K."/>
            <person name="Grigoriev I.V."/>
            <person name="Spatafora J.W."/>
            <person name="Aimea M.C."/>
        </authorList>
    </citation>
    <scope>NUCLEOTIDE SEQUENCE [LARGE SCALE GENOMIC DNA]</scope>
    <source>
        <strain evidence="2 3">UBC 951</strain>
    </source>
</reference>
<protein>
    <submittedName>
        <fullName evidence="2">Uncharacterized protein</fullName>
    </submittedName>
</protein>
<name>A0A066WER6_TILAU</name>
<sequence length="152" mass="16972">MCSKYFTVIAGYSLPTLFIVYTYIQTYIHKYIHVFNMGHPVLKSNGDRTERNMQIKRQKRNREMLTSALFGGPACRTSPGVRLVRLSALAISLVGSFVRTQTTEANMSWVSVAGAGGCPHLTSLLPAFENPQIPVFFKKKNCFGHLSQGILQ</sequence>
<keyword evidence="1" id="KW-1133">Transmembrane helix</keyword>
<dbReference type="GeneID" id="25267589"/>
<evidence type="ECO:0000313" key="2">
    <source>
        <dbReference type="EMBL" id="KDN52427.1"/>
    </source>
</evidence>
<dbReference type="HOGENOM" id="CLU_1723592_0_0_1"/>
<feature type="transmembrane region" description="Helical" evidence="1">
    <location>
        <begin position="6"/>
        <end position="24"/>
    </location>
</feature>
<dbReference type="InParanoid" id="A0A066WER6"/>
<comment type="caution">
    <text evidence="2">The sequence shown here is derived from an EMBL/GenBank/DDBJ whole genome shotgun (WGS) entry which is preliminary data.</text>
</comment>
<dbReference type="AlphaFoldDB" id="A0A066WER6"/>
<dbReference type="RefSeq" id="XP_013245240.1">
    <property type="nucleotide sequence ID" value="XM_013389786.1"/>
</dbReference>
<organism evidence="2 3">
    <name type="scientific">Tilletiaria anomala (strain ATCC 24038 / CBS 436.72 / UBC 951)</name>
    <dbReference type="NCBI Taxonomy" id="1037660"/>
    <lineage>
        <taxon>Eukaryota</taxon>
        <taxon>Fungi</taxon>
        <taxon>Dikarya</taxon>
        <taxon>Basidiomycota</taxon>
        <taxon>Ustilaginomycotina</taxon>
        <taxon>Exobasidiomycetes</taxon>
        <taxon>Georgefischeriales</taxon>
        <taxon>Tilletiariaceae</taxon>
        <taxon>Tilletiaria</taxon>
    </lineage>
</organism>
<keyword evidence="3" id="KW-1185">Reference proteome</keyword>
<proteinExistence type="predicted"/>
<gene>
    <name evidence="2" type="ORF">K437DRAFT_5394</name>
</gene>
<keyword evidence="1" id="KW-0472">Membrane</keyword>
<dbReference type="Proteomes" id="UP000027361">
    <property type="component" value="Unassembled WGS sequence"/>
</dbReference>
<evidence type="ECO:0000313" key="3">
    <source>
        <dbReference type="Proteomes" id="UP000027361"/>
    </source>
</evidence>
<accession>A0A066WER6</accession>
<evidence type="ECO:0000256" key="1">
    <source>
        <dbReference type="SAM" id="Phobius"/>
    </source>
</evidence>
<dbReference type="EMBL" id="JMSN01000010">
    <property type="protein sequence ID" value="KDN52427.1"/>
    <property type="molecule type" value="Genomic_DNA"/>
</dbReference>